<keyword evidence="9" id="KW-0067">ATP-binding</keyword>
<accession>A0A370DSG8</accession>
<evidence type="ECO:0000256" key="6">
    <source>
        <dbReference type="ARBA" id="ARBA00022679"/>
    </source>
</evidence>
<dbReference type="SMART" id="SM00304">
    <property type="entry name" value="HAMP"/>
    <property type="match status" value="2"/>
</dbReference>
<feature type="domain" description="HAMP" evidence="13">
    <location>
        <begin position="412"/>
        <end position="467"/>
    </location>
</feature>
<gene>
    <name evidence="14" type="primary">pdsS</name>
    <name evidence="14" type="ORF">DIZ78_02650</name>
</gene>
<dbReference type="PROSITE" id="PS50109">
    <property type="entry name" value="HIS_KIN"/>
    <property type="match status" value="1"/>
</dbReference>
<sequence length="693" mass="76970">MRRRFYQGLRFKLLLVSLTLLAIPWAGYRYVIETESFLRASQEEVLLGRAGLIANLLSQSSNLPTIPPDPQNSVSILYAHRLTQPILLDGYTDDWRTLLEQKRYFRSSETDPKAAAFSLLMGIYEGDLFLMLQVKDETVIYPSPTENRIDVGDHLRIALIGDDGEIANFQVSTAAPGWVTAEPLAGAPRQPLIRGEWQETKTGYNLELRIPHSLFKQRLSLALSDRDGEADGTSTTTASTSGLMHSESLAFVVTSYEDVETLLAGFAYQESRIRVINRQQWVIGQNGRLAPGRTPNTQKMGLLNGILNLVLPLPDSDFLDDQEYAARLDGPEIRQALLGNPTVHRRRAGDVSTVVLSAAYPIKGDTGVTGAVVMEQTTQRILTMQQQALKGIFQITLILFLITGGLLLGFATLLTGRIRRLHNRVEDAVSPDGRILHSLRHEKTADEIGDLGRSFSSVLERLQEYNRYLEAMASRLSHEFRTPLAMVKSSLENLQHDEDPTARTRYLSRATEGIDRLTLILDRMREATRLEQTLQQAEKSPLDLVELVRIMRNNYAVTYPEVTIKTRLPDNPVVISAAPELIVQALDKLVSNAVDFHLSGTPLTLAVTQETDGSVRLSVINQGLPLPETMQHHLFDSMVSVRPHTSDLTHLGLGLYLVRLIGEFHQGCASAENLKSGDGVSVSLILATSTALR</sequence>
<dbReference type="PANTHER" id="PTHR44936:SF9">
    <property type="entry name" value="SENSOR PROTEIN CREC"/>
    <property type="match status" value="1"/>
</dbReference>
<keyword evidence="6" id="KW-0808">Transferase</keyword>
<comment type="caution">
    <text evidence="14">The sequence shown here is derived from an EMBL/GenBank/DDBJ whole genome shotgun (WGS) entry which is preliminary data.</text>
</comment>
<proteinExistence type="predicted"/>
<comment type="catalytic activity">
    <reaction evidence="1">
        <text>ATP + protein L-histidine = ADP + protein N-phospho-L-histidine.</text>
        <dbReference type="EC" id="2.7.13.3"/>
    </reaction>
</comment>
<dbReference type="PROSITE" id="PS50885">
    <property type="entry name" value="HAMP"/>
    <property type="match status" value="1"/>
</dbReference>
<evidence type="ECO:0000256" key="7">
    <source>
        <dbReference type="ARBA" id="ARBA00022741"/>
    </source>
</evidence>
<dbReference type="Pfam" id="PF00512">
    <property type="entry name" value="HisKA"/>
    <property type="match status" value="1"/>
</dbReference>
<dbReference type="InterPro" id="IPR003660">
    <property type="entry name" value="HAMP_dom"/>
</dbReference>
<dbReference type="PANTHER" id="PTHR44936">
    <property type="entry name" value="SENSOR PROTEIN CREC"/>
    <property type="match status" value="1"/>
</dbReference>
<evidence type="ECO:0000256" key="8">
    <source>
        <dbReference type="ARBA" id="ARBA00022777"/>
    </source>
</evidence>
<dbReference type="SMART" id="SM00388">
    <property type="entry name" value="HisKA"/>
    <property type="match status" value="1"/>
</dbReference>
<evidence type="ECO:0000256" key="10">
    <source>
        <dbReference type="ARBA" id="ARBA00023012"/>
    </source>
</evidence>
<dbReference type="EMBL" id="QFXE01000005">
    <property type="protein sequence ID" value="RDH87491.1"/>
    <property type="molecule type" value="Genomic_DNA"/>
</dbReference>
<keyword evidence="7" id="KW-0547">Nucleotide-binding</keyword>
<protein>
    <recommendedName>
        <fullName evidence="3">histidine kinase</fullName>
        <ecNumber evidence="3">2.7.13.3</ecNumber>
    </recommendedName>
</protein>
<feature type="domain" description="Histidine kinase" evidence="12">
    <location>
        <begin position="475"/>
        <end position="690"/>
    </location>
</feature>
<dbReference type="InterPro" id="IPR036890">
    <property type="entry name" value="HATPase_C_sf"/>
</dbReference>
<dbReference type="SUPFAM" id="SSF47384">
    <property type="entry name" value="Homodimeric domain of signal transducing histidine kinase"/>
    <property type="match status" value="1"/>
</dbReference>
<keyword evidence="10" id="KW-0902">Two-component regulatory system</keyword>
<comment type="subcellular location">
    <subcellularLocation>
        <location evidence="2">Cell membrane</location>
        <topology evidence="2">Multi-pass membrane protein</topology>
    </subcellularLocation>
</comment>
<keyword evidence="11" id="KW-1133">Transmembrane helix</keyword>
<dbReference type="Gene3D" id="6.10.340.10">
    <property type="match status" value="1"/>
</dbReference>
<feature type="transmembrane region" description="Helical" evidence="11">
    <location>
        <begin position="392"/>
        <end position="414"/>
    </location>
</feature>
<dbReference type="SUPFAM" id="SSF55874">
    <property type="entry name" value="ATPase domain of HSP90 chaperone/DNA topoisomerase II/histidine kinase"/>
    <property type="match status" value="1"/>
</dbReference>
<evidence type="ECO:0000313" key="14">
    <source>
        <dbReference type="EMBL" id="RDH87491.1"/>
    </source>
</evidence>
<keyword evidence="11" id="KW-0812">Transmembrane</keyword>
<evidence type="ECO:0000256" key="4">
    <source>
        <dbReference type="ARBA" id="ARBA00022475"/>
    </source>
</evidence>
<keyword evidence="8 14" id="KW-0418">Kinase</keyword>
<dbReference type="InterPro" id="IPR003661">
    <property type="entry name" value="HisK_dim/P_dom"/>
</dbReference>
<dbReference type="SUPFAM" id="SSF49344">
    <property type="entry name" value="CBD9-like"/>
    <property type="match status" value="1"/>
</dbReference>
<dbReference type="GO" id="GO:0005524">
    <property type="term" value="F:ATP binding"/>
    <property type="evidence" value="ECO:0007669"/>
    <property type="project" value="UniProtKB-KW"/>
</dbReference>
<dbReference type="Gene3D" id="3.30.565.10">
    <property type="entry name" value="Histidine kinase-like ATPase, C-terminal domain"/>
    <property type="match status" value="1"/>
</dbReference>
<dbReference type="EC" id="2.7.13.3" evidence="3"/>
<evidence type="ECO:0000313" key="15">
    <source>
        <dbReference type="Proteomes" id="UP000254771"/>
    </source>
</evidence>
<evidence type="ECO:0000256" key="3">
    <source>
        <dbReference type="ARBA" id="ARBA00012438"/>
    </source>
</evidence>
<dbReference type="CDD" id="cd00082">
    <property type="entry name" value="HisKA"/>
    <property type="match status" value="1"/>
</dbReference>
<keyword evidence="4" id="KW-1003">Cell membrane</keyword>
<dbReference type="InterPro" id="IPR036097">
    <property type="entry name" value="HisK_dim/P_sf"/>
</dbReference>
<dbReference type="SMART" id="SM00387">
    <property type="entry name" value="HATPase_c"/>
    <property type="match status" value="1"/>
</dbReference>
<keyword evidence="5" id="KW-0597">Phosphoprotein</keyword>
<dbReference type="InterPro" id="IPR050980">
    <property type="entry name" value="2C_sensor_his_kinase"/>
</dbReference>
<reference evidence="14 15" key="1">
    <citation type="journal article" date="2018" name="ISME J.">
        <title>Endosymbiont genomes yield clues of tubeworm success.</title>
        <authorList>
            <person name="Li Y."/>
            <person name="Liles M.R."/>
            <person name="Halanych K.M."/>
        </authorList>
    </citation>
    <scope>NUCLEOTIDE SEQUENCE [LARGE SCALE GENOMIC DNA]</scope>
    <source>
        <strain evidence="14">A1462</strain>
    </source>
</reference>
<evidence type="ECO:0000259" key="12">
    <source>
        <dbReference type="PROSITE" id="PS50109"/>
    </source>
</evidence>
<evidence type="ECO:0000259" key="13">
    <source>
        <dbReference type="PROSITE" id="PS50885"/>
    </source>
</evidence>
<dbReference type="GO" id="GO:0000155">
    <property type="term" value="F:phosphorelay sensor kinase activity"/>
    <property type="evidence" value="ECO:0007669"/>
    <property type="project" value="InterPro"/>
</dbReference>
<dbReference type="InterPro" id="IPR003594">
    <property type="entry name" value="HATPase_dom"/>
</dbReference>
<dbReference type="InterPro" id="IPR005467">
    <property type="entry name" value="His_kinase_dom"/>
</dbReference>
<dbReference type="Pfam" id="PF02518">
    <property type="entry name" value="HATPase_c"/>
    <property type="match status" value="1"/>
</dbReference>
<organism evidence="14 15">
    <name type="scientific">endosymbiont of Escarpia spicata</name>
    <dbReference type="NCBI Taxonomy" id="2200908"/>
    <lineage>
        <taxon>Bacteria</taxon>
        <taxon>Pseudomonadati</taxon>
        <taxon>Pseudomonadota</taxon>
        <taxon>Gammaproteobacteria</taxon>
        <taxon>sulfur-oxidizing symbionts</taxon>
    </lineage>
</organism>
<evidence type="ECO:0000256" key="5">
    <source>
        <dbReference type="ARBA" id="ARBA00022553"/>
    </source>
</evidence>
<evidence type="ECO:0000256" key="2">
    <source>
        <dbReference type="ARBA" id="ARBA00004651"/>
    </source>
</evidence>
<dbReference type="InterPro" id="IPR022510">
    <property type="entry name" value="Sortase_His-kinase"/>
</dbReference>
<evidence type="ECO:0000256" key="11">
    <source>
        <dbReference type="SAM" id="Phobius"/>
    </source>
</evidence>
<dbReference type="AlphaFoldDB" id="A0A370DSG8"/>
<keyword evidence="15" id="KW-1185">Reference proteome</keyword>
<evidence type="ECO:0000256" key="1">
    <source>
        <dbReference type="ARBA" id="ARBA00000085"/>
    </source>
</evidence>
<dbReference type="Gene3D" id="2.60.40.1190">
    <property type="match status" value="1"/>
</dbReference>
<evidence type="ECO:0000256" key="9">
    <source>
        <dbReference type="ARBA" id="ARBA00022840"/>
    </source>
</evidence>
<dbReference type="GO" id="GO:0005886">
    <property type="term" value="C:plasma membrane"/>
    <property type="evidence" value="ECO:0007669"/>
    <property type="project" value="UniProtKB-SubCell"/>
</dbReference>
<dbReference type="Gene3D" id="1.10.287.130">
    <property type="match status" value="1"/>
</dbReference>
<keyword evidence="11" id="KW-0472">Membrane</keyword>
<dbReference type="NCBIfam" id="TIGR03785">
    <property type="entry name" value="marine_sort_HK"/>
    <property type="match status" value="1"/>
</dbReference>
<name>A0A370DSG8_9GAMM</name>
<dbReference type="Proteomes" id="UP000254771">
    <property type="component" value="Unassembled WGS sequence"/>
</dbReference>